<dbReference type="GO" id="GO:0030295">
    <property type="term" value="F:protein kinase activator activity"/>
    <property type="evidence" value="ECO:0007669"/>
    <property type="project" value="TreeGrafter"/>
</dbReference>
<comment type="caution">
    <text evidence="3">The sequence shown here is derived from an EMBL/GenBank/DDBJ whole genome shotgun (WGS) entry which is preliminary data.</text>
</comment>
<dbReference type="EMBL" id="JBAMMX010000021">
    <property type="protein sequence ID" value="KAK6919613.1"/>
    <property type="molecule type" value="Genomic_DNA"/>
</dbReference>
<evidence type="ECO:0008006" key="5">
    <source>
        <dbReference type="Google" id="ProtNLM"/>
    </source>
</evidence>
<reference evidence="3 4" key="1">
    <citation type="submission" date="2023-12" db="EMBL/GenBank/DDBJ databases">
        <title>A high-quality genome assembly for Dillenia turbinata (Dilleniales).</title>
        <authorList>
            <person name="Chanderbali A."/>
        </authorList>
    </citation>
    <scope>NUCLEOTIDE SEQUENCE [LARGE SCALE GENOMIC DNA]</scope>
    <source>
        <strain evidence="3">LSX21</strain>
        <tissue evidence="3">Leaf</tissue>
    </source>
</reference>
<dbReference type="Proteomes" id="UP001370490">
    <property type="component" value="Unassembled WGS sequence"/>
</dbReference>
<dbReference type="GO" id="GO:0090307">
    <property type="term" value="P:mitotic spindle assembly"/>
    <property type="evidence" value="ECO:0007669"/>
    <property type="project" value="TreeGrafter"/>
</dbReference>
<dbReference type="GO" id="GO:0005819">
    <property type="term" value="C:spindle"/>
    <property type="evidence" value="ECO:0007669"/>
    <property type="project" value="InterPro"/>
</dbReference>
<name>A0AAN8UMF6_9MAGN</name>
<accession>A0AAN8UMF6</accession>
<evidence type="ECO:0000313" key="3">
    <source>
        <dbReference type="EMBL" id="KAK6919613.1"/>
    </source>
</evidence>
<dbReference type="InterPro" id="IPR009675">
    <property type="entry name" value="TPX2_fam"/>
</dbReference>
<protein>
    <recommendedName>
        <fullName evidence="5">TPX2 C-terminal domain-containing protein</fullName>
    </recommendedName>
</protein>
<organism evidence="3 4">
    <name type="scientific">Dillenia turbinata</name>
    <dbReference type="NCBI Taxonomy" id="194707"/>
    <lineage>
        <taxon>Eukaryota</taxon>
        <taxon>Viridiplantae</taxon>
        <taxon>Streptophyta</taxon>
        <taxon>Embryophyta</taxon>
        <taxon>Tracheophyta</taxon>
        <taxon>Spermatophyta</taxon>
        <taxon>Magnoliopsida</taxon>
        <taxon>eudicotyledons</taxon>
        <taxon>Gunneridae</taxon>
        <taxon>Pentapetalae</taxon>
        <taxon>Dilleniales</taxon>
        <taxon>Dilleniaceae</taxon>
        <taxon>Dillenia</taxon>
    </lineage>
</organism>
<dbReference type="GO" id="GO:0008017">
    <property type="term" value="F:microtubule binding"/>
    <property type="evidence" value="ECO:0007669"/>
    <property type="project" value="TreeGrafter"/>
</dbReference>
<dbReference type="GO" id="GO:0005880">
    <property type="term" value="C:nuclear microtubule"/>
    <property type="evidence" value="ECO:0007669"/>
    <property type="project" value="TreeGrafter"/>
</dbReference>
<dbReference type="PANTHER" id="PTHR14326:SF44">
    <property type="entry name" value="TARGETING PROTEIN FOR XKLP2"/>
    <property type="match status" value="1"/>
</dbReference>
<dbReference type="AlphaFoldDB" id="A0AAN8UMF6"/>
<feature type="compositionally biased region" description="Basic and acidic residues" evidence="2">
    <location>
        <begin position="67"/>
        <end position="85"/>
    </location>
</feature>
<keyword evidence="1" id="KW-0175">Coiled coil</keyword>
<dbReference type="PANTHER" id="PTHR14326">
    <property type="entry name" value="TARGETING PROTEIN FOR XKLP2"/>
    <property type="match status" value="1"/>
</dbReference>
<evidence type="ECO:0000256" key="2">
    <source>
        <dbReference type="SAM" id="MobiDB-lite"/>
    </source>
</evidence>
<keyword evidence="4" id="KW-1185">Reference proteome</keyword>
<sequence length="552" mass="61793">MVAEKWGFERRPSNRQEERGLCHSSKPPGAPSSESSESGSSSVVGNKMALETETSKSRPPPVVMASETKEETPANAGNKDDNDIRILNDTASSTTKIKPVENDSKSSLQVVGASEACLPKPPAYLQNQTQLSQTKSTKPASISRYPVAEKFGGTPVLRGANAKNVAGTPGLAQENQAIKRQKLERGRIRPAIAIYGRLAPSHTVLRLNQINMKEMSYVREPATPFVSMAEMMKKFQSSTRDISMPLNTSASHLKKFNLYTNKAQDTEFETANRVRSTKILEAQTMPALSRSAPHPPEFKHASTVAEISSGDNGKGQSECRNIIDNFNGNFTPGLDRIKIHPHLTELKIPRHETSLRACPPKVKSSQELEQQIFECEGELGIFWNTKCNVTIPQEFHFATDERIPPPTAVADLFDKLSLHSEPRHDEPVTRITSPNTFNLYTEARGAEKERRFVLEVVQKQIEEEKARIPKANPYPYTTDYPVIPPKAAPKGFFPPKPFQLESLVRHEVEMQKEMEERQRLEKEEAEIRLFKAQPIMKEDPIPVPEKARKRLT</sequence>
<proteinExistence type="predicted"/>
<gene>
    <name evidence="3" type="ORF">RJ641_015517</name>
</gene>
<evidence type="ECO:0000256" key="1">
    <source>
        <dbReference type="SAM" id="Coils"/>
    </source>
</evidence>
<feature type="compositionally biased region" description="Low complexity" evidence="2">
    <location>
        <begin position="24"/>
        <end position="42"/>
    </location>
</feature>
<feature type="region of interest" description="Disordered" evidence="2">
    <location>
        <begin position="1"/>
        <end position="85"/>
    </location>
</feature>
<dbReference type="GO" id="GO:0060236">
    <property type="term" value="P:regulation of mitotic spindle organization"/>
    <property type="evidence" value="ECO:0007669"/>
    <property type="project" value="InterPro"/>
</dbReference>
<feature type="coiled-coil region" evidence="1">
    <location>
        <begin position="503"/>
        <end position="533"/>
    </location>
</feature>
<evidence type="ECO:0000313" key="4">
    <source>
        <dbReference type="Proteomes" id="UP001370490"/>
    </source>
</evidence>
<feature type="compositionally biased region" description="Basic and acidic residues" evidence="2">
    <location>
        <begin position="1"/>
        <end position="21"/>
    </location>
</feature>